<sequence>MGFGDSWLHPQKTGNKKRKKLEQNKYLMAFWVYSIEGTKLTQKPLTVLCLFCVAV</sequence>
<dbReference type="Proteomes" id="UP000013909">
    <property type="component" value="Unassembled WGS sequence"/>
</dbReference>
<dbReference type="EMBL" id="AQHR01000066">
    <property type="protein sequence ID" value="EON77121.1"/>
    <property type="molecule type" value="Genomic_DNA"/>
</dbReference>
<proteinExistence type="predicted"/>
<comment type="caution">
    <text evidence="1">The sequence shown here is derived from an EMBL/GenBank/DDBJ whole genome shotgun (WGS) entry which is preliminary data.</text>
</comment>
<gene>
    <name evidence="1" type="ORF">ADIS_2431</name>
</gene>
<protein>
    <submittedName>
        <fullName evidence="1">Uncharacterized protein</fullName>
    </submittedName>
</protein>
<evidence type="ECO:0000313" key="1">
    <source>
        <dbReference type="EMBL" id="EON77121.1"/>
    </source>
</evidence>
<name>R7ZSL1_9BACT</name>
<dbReference type="AlphaFoldDB" id="R7ZSL1"/>
<reference evidence="1 2" key="1">
    <citation type="submission" date="2013-02" db="EMBL/GenBank/DDBJ databases">
        <title>A novel strain isolated from Lonar lake, Maharashtra, India.</title>
        <authorList>
            <person name="Singh A."/>
        </authorList>
    </citation>
    <scope>NUCLEOTIDE SEQUENCE [LARGE SCALE GENOMIC DNA]</scope>
    <source>
        <strain evidence="1 2">AK24</strain>
    </source>
</reference>
<organism evidence="1 2">
    <name type="scientific">Lunatimonas lonarensis</name>
    <dbReference type="NCBI Taxonomy" id="1232681"/>
    <lineage>
        <taxon>Bacteria</taxon>
        <taxon>Pseudomonadati</taxon>
        <taxon>Bacteroidota</taxon>
        <taxon>Cytophagia</taxon>
        <taxon>Cytophagales</taxon>
        <taxon>Cyclobacteriaceae</taxon>
    </lineage>
</organism>
<evidence type="ECO:0000313" key="2">
    <source>
        <dbReference type="Proteomes" id="UP000013909"/>
    </source>
</evidence>
<accession>R7ZSL1</accession>
<keyword evidence="2" id="KW-1185">Reference proteome</keyword>